<evidence type="ECO:0000313" key="1">
    <source>
        <dbReference type="EMBL" id="GME89226.1"/>
    </source>
</evidence>
<reference evidence="1" key="1">
    <citation type="submission" date="2023-04" db="EMBL/GenBank/DDBJ databases">
        <title>Candida boidinii NBRC 1967.</title>
        <authorList>
            <person name="Ichikawa N."/>
            <person name="Sato H."/>
            <person name="Tonouchi N."/>
        </authorList>
    </citation>
    <scope>NUCLEOTIDE SEQUENCE</scope>
    <source>
        <strain evidence="1">NBRC 1967</strain>
    </source>
</reference>
<dbReference type="EMBL" id="BSXV01000468">
    <property type="protein sequence ID" value="GME89226.1"/>
    <property type="molecule type" value="Genomic_DNA"/>
</dbReference>
<dbReference type="Proteomes" id="UP001165101">
    <property type="component" value="Unassembled WGS sequence"/>
</dbReference>
<sequence length="471" mass="50301">MSNEESLLIGIDVGGTNTDSVLLNPSKFNDNETRGVISWNKSITTSDVADGIENAIEKLFSDLPKDSELSKKNVSAITIGTTHFINAVIEQDKARLEKIAVLRLCSVYSHSTEPFSDFPTGLKNILNGYTGFLSGGYYVNGDEINPVLEDEIKEHCAKIEKLGISSIAVVGLFAPMISDQEILAGNLIKKYLPNANIVLSHHIAGIGFLERENATILNAGIIKFAKKILTSFQNAMKVTGLDECPLLLTQNDGTVLSIEDAVNTPIKTFSSGATNSMRGASFLCSNSDSVQGKTSIVIDVGGTTSDIGCLLPTGFPRQSSSFSTVGGVRMNFSMPHVKSIGLGGGSRIRINKETSELSVGPDSVGSEIIKKAFVFGGDIPTATDLTIAQAFNDDEFTDMYNIGTPSNVKDIFSKKITDNYISTAKIMLEKVIDLMKTSADPLPVILVGGGAFIVPKSLEGASEVQVPKTKN</sequence>
<gene>
    <name evidence="1" type="ORF">Cboi01_000131100</name>
</gene>
<organism evidence="1 2">
    <name type="scientific">Candida boidinii</name>
    <name type="common">Yeast</name>
    <dbReference type="NCBI Taxonomy" id="5477"/>
    <lineage>
        <taxon>Eukaryota</taxon>
        <taxon>Fungi</taxon>
        <taxon>Dikarya</taxon>
        <taxon>Ascomycota</taxon>
        <taxon>Saccharomycotina</taxon>
        <taxon>Pichiomycetes</taxon>
        <taxon>Pichiales</taxon>
        <taxon>Pichiaceae</taxon>
        <taxon>Ogataea</taxon>
        <taxon>Ogataea/Candida clade</taxon>
    </lineage>
</organism>
<evidence type="ECO:0000313" key="2">
    <source>
        <dbReference type="Proteomes" id="UP001165101"/>
    </source>
</evidence>
<keyword evidence="2" id="KW-1185">Reference proteome</keyword>
<accession>A0ACB5TJ08</accession>
<proteinExistence type="predicted"/>
<protein>
    <submittedName>
        <fullName evidence="1">Unnamed protein product</fullName>
    </submittedName>
</protein>
<name>A0ACB5TJ08_CANBO</name>
<comment type="caution">
    <text evidence="1">The sequence shown here is derived from an EMBL/GenBank/DDBJ whole genome shotgun (WGS) entry which is preliminary data.</text>
</comment>